<gene>
    <name evidence="5 6" type="primary">ispH</name>
    <name evidence="6" type="ORF">ENX16_01830</name>
</gene>
<dbReference type="UniPathway" id="UPA00059">
    <property type="reaction ID" value="UER00105"/>
</dbReference>
<dbReference type="EC" id="1.17.7.4" evidence="5"/>
<comment type="catalytic activity">
    <reaction evidence="5">
        <text>isopentenyl diphosphate + 2 oxidized [2Fe-2S]-[ferredoxin] + H2O = (2E)-4-hydroxy-3-methylbut-2-enyl diphosphate + 2 reduced [2Fe-2S]-[ferredoxin] + 2 H(+)</text>
        <dbReference type="Rhea" id="RHEA:24488"/>
        <dbReference type="Rhea" id="RHEA-COMP:10000"/>
        <dbReference type="Rhea" id="RHEA-COMP:10001"/>
        <dbReference type="ChEBI" id="CHEBI:15377"/>
        <dbReference type="ChEBI" id="CHEBI:15378"/>
        <dbReference type="ChEBI" id="CHEBI:33737"/>
        <dbReference type="ChEBI" id="CHEBI:33738"/>
        <dbReference type="ChEBI" id="CHEBI:128753"/>
        <dbReference type="ChEBI" id="CHEBI:128769"/>
        <dbReference type="EC" id="1.17.7.4"/>
    </reaction>
</comment>
<evidence type="ECO:0000256" key="3">
    <source>
        <dbReference type="ARBA" id="ARBA00023004"/>
    </source>
</evidence>
<feature type="binding site" evidence="5">
    <location>
        <position position="220"/>
    </location>
    <ligand>
        <name>isopentenyl diphosphate</name>
        <dbReference type="ChEBI" id="CHEBI:128769"/>
    </ligand>
</feature>
<feature type="binding site" evidence="5">
    <location>
        <position position="73"/>
    </location>
    <ligand>
        <name>isopentenyl diphosphate</name>
        <dbReference type="ChEBI" id="CHEBI:128769"/>
    </ligand>
</feature>
<name>A0A7V3UZE1_UNCW3</name>
<keyword evidence="4 5" id="KW-0411">Iron-sulfur</keyword>
<comment type="similarity">
    <text evidence="5">Belongs to the IspH family.</text>
</comment>
<feature type="binding site" evidence="5">
    <location>
        <position position="41"/>
    </location>
    <ligand>
        <name>(2E)-4-hydroxy-3-methylbut-2-enyl diphosphate</name>
        <dbReference type="ChEBI" id="CHEBI:128753"/>
    </ligand>
</feature>
<feature type="binding site" evidence="5">
    <location>
        <position position="222"/>
    </location>
    <ligand>
        <name>isopentenyl diphosphate</name>
        <dbReference type="ChEBI" id="CHEBI:128769"/>
    </ligand>
</feature>
<dbReference type="GO" id="GO:0019288">
    <property type="term" value="P:isopentenyl diphosphate biosynthetic process, methylerythritol 4-phosphate pathway"/>
    <property type="evidence" value="ECO:0007669"/>
    <property type="project" value="UniProtKB-UniRule"/>
</dbReference>
<keyword evidence="2 5" id="KW-0479">Metal-binding</keyword>
<proteinExistence type="inferred from homology"/>
<evidence type="ECO:0000256" key="4">
    <source>
        <dbReference type="ARBA" id="ARBA00023014"/>
    </source>
</evidence>
<feature type="binding site" evidence="5">
    <location>
        <position position="163"/>
    </location>
    <ligand>
        <name>(2E)-4-hydroxy-3-methylbut-2-enyl diphosphate</name>
        <dbReference type="ChEBI" id="CHEBI:128753"/>
    </ligand>
</feature>
<feature type="binding site" evidence="5">
    <location>
        <position position="73"/>
    </location>
    <ligand>
        <name>dimethylallyl diphosphate</name>
        <dbReference type="ChEBI" id="CHEBI:57623"/>
    </ligand>
</feature>
<dbReference type="PANTHER" id="PTHR30426">
    <property type="entry name" value="4-HYDROXY-3-METHYLBUT-2-ENYL DIPHOSPHATE REDUCTASE"/>
    <property type="match status" value="1"/>
</dbReference>
<feature type="binding site" evidence="5">
    <location>
        <position position="264"/>
    </location>
    <ligand>
        <name>dimethylallyl diphosphate</name>
        <dbReference type="ChEBI" id="CHEBI:57623"/>
    </ligand>
</feature>
<feature type="binding site" evidence="5">
    <location>
        <position position="123"/>
    </location>
    <ligand>
        <name>dimethylallyl diphosphate</name>
        <dbReference type="ChEBI" id="CHEBI:57623"/>
    </ligand>
</feature>
<feature type="binding site" evidence="5">
    <location>
        <position position="73"/>
    </location>
    <ligand>
        <name>(2E)-4-hydroxy-3-methylbut-2-enyl diphosphate</name>
        <dbReference type="ChEBI" id="CHEBI:128753"/>
    </ligand>
</feature>
<dbReference type="PANTHER" id="PTHR30426:SF0">
    <property type="entry name" value="4-HYDROXY-3-METHYLBUT-2-ENYL DIPHOSPHATE REDUCTASE"/>
    <property type="match status" value="1"/>
</dbReference>
<keyword evidence="3 5" id="KW-0408">Iron</keyword>
<dbReference type="HAMAP" id="MF_00191">
    <property type="entry name" value="IspH"/>
    <property type="match status" value="1"/>
</dbReference>
<evidence type="ECO:0000313" key="6">
    <source>
        <dbReference type="EMBL" id="HGD12813.1"/>
    </source>
</evidence>
<feature type="binding site" evidence="5">
    <location>
        <position position="264"/>
    </location>
    <ligand>
        <name>isopentenyl diphosphate</name>
        <dbReference type="ChEBI" id="CHEBI:128769"/>
    </ligand>
</feature>
<dbReference type="Gene3D" id="3.40.1010.20">
    <property type="entry name" value="4-hydroxy-3-methylbut-2-enyl diphosphate reductase, catalytic domain"/>
    <property type="match status" value="2"/>
</dbReference>
<feature type="binding site" evidence="5">
    <location>
        <position position="41"/>
    </location>
    <ligand>
        <name>dimethylallyl diphosphate</name>
        <dbReference type="ChEBI" id="CHEBI:57623"/>
    </ligand>
</feature>
<dbReference type="GO" id="GO:0050992">
    <property type="term" value="P:dimethylallyl diphosphate biosynthetic process"/>
    <property type="evidence" value="ECO:0007669"/>
    <property type="project" value="UniProtKB-UniRule"/>
</dbReference>
<evidence type="ECO:0000256" key="2">
    <source>
        <dbReference type="ARBA" id="ARBA00022723"/>
    </source>
</evidence>
<dbReference type="GO" id="GO:0051539">
    <property type="term" value="F:4 iron, 4 sulfur cluster binding"/>
    <property type="evidence" value="ECO:0007669"/>
    <property type="project" value="UniProtKB-UniRule"/>
</dbReference>
<feature type="binding site" evidence="5">
    <location>
        <position position="95"/>
    </location>
    <ligand>
        <name>[4Fe-4S] cluster</name>
        <dbReference type="ChEBI" id="CHEBI:49883"/>
    </ligand>
</feature>
<accession>A0A7V3UZE1</accession>
<dbReference type="Pfam" id="PF02401">
    <property type="entry name" value="LYTB"/>
    <property type="match status" value="1"/>
</dbReference>
<keyword evidence="1 5" id="KW-0004">4Fe-4S</keyword>
<feature type="binding site" evidence="5">
    <location>
        <position position="220"/>
    </location>
    <ligand>
        <name>dimethylallyl diphosphate</name>
        <dbReference type="ChEBI" id="CHEBI:57623"/>
    </ligand>
</feature>
<dbReference type="GO" id="GO:0046872">
    <property type="term" value="F:metal ion binding"/>
    <property type="evidence" value="ECO:0007669"/>
    <property type="project" value="UniProtKB-KW"/>
</dbReference>
<comment type="function">
    <text evidence="5">Catalyzes the conversion of 1-hydroxy-2-methyl-2-(E)-butenyl 4-diphosphate (HMBPP) into a mixture of isopentenyl diphosphate (IPP) and dimethylallyl diphosphate (DMAPP). Acts in the terminal step of the DOXP/MEP pathway for isoprenoid precursor biosynthesis.</text>
</comment>
<dbReference type="UniPathway" id="UPA00056">
    <property type="reaction ID" value="UER00097"/>
</dbReference>
<keyword evidence="5 6" id="KW-0560">Oxidoreductase</keyword>
<evidence type="ECO:0000256" key="5">
    <source>
        <dbReference type="HAMAP-Rule" id="MF_00191"/>
    </source>
</evidence>
<keyword evidence="5" id="KW-0414">Isoprene biosynthesis</keyword>
<comment type="pathway">
    <text evidence="5">Isoprenoid biosynthesis; dimethylallyl diphosphate biosynthesis; dimethylallyl diphosphate from (2E)-4-hydroxy-3-methylbutenyl diphosphate: step 1/1.</text>
</comment>
<dbReference type="GO" id="GO:0016114">
    <property type="term" value="P:terpenoid biosynthetic process"/>
    <property type="evidence" value="ECO:0007669"/>
    <property type="project" value="UniProtKB-UniRule"/>
</dbReference>
<feature type="binding site" evidence="5">
    <location>
        <position position="123"/>
    </location>
    <ligand>
        <name>isopentenyl diphosphate</name>
        <dbReference type="ChEBI" id="CHEBI:128769"/>
    </ligand>
</feature>
<dbReference type="AlphaFoldDB" id="A0A7V3UZE1"/>
<feature type="active site" description="Proton donor" evidence="5">
    <location>
        <position position="125"/>
    </location>
</feature>
<dbReference type="InterPro" id="IPR003451">
    <property type="entry name" value="LytB/IspH"/>
</dbReference>
<feature type="binding site" evidence="5">
    <location>
        <position position="41"/>
    </location>
    <ligand>
        <name>isopentenyl diphosphate</name>
        <dbReference type="ChEBI" id="CHEBI:128769"/>
    </ligand>
</feature>
<feature type="binding site" evidence="5">
    <location>
        <position position="192"/>
    </location>
    <ligand>
        <name>[4Fe-4S] cluster</name>
        <dbReference type="ChEBI" id="CHEBI:49883"/>
    </ligand>
</feature>
<feature type="binding site" evidence="5">
    <location>
        <position position="222"/>
    </location>
    <ligand>
        <name>(2E)-4-hydroxy-3-methylbut-2-enyl diphosphate</name>
        <dbReference type="ChEBI" id="CHEBI:128753"/>
    </ligand>
</feature>
<evidence type="ECO:0000256" key="1">
    <source>
        <dbReference type="ARBA" id="ARBA00022485"/>
    </source>
</evidence>
<feature type="binding site" evidence="5">
    <location>
        <position position="222"/>
    </location>
    <ligand>
        <name>dimethylallyl diphosphate</name>
        <dbReference type="ChEBI" id="CHEBI:57623"/>
    </ligand>
</feature>
<dbReference type="CDD" id="cd13944">
    <property type="entry name" value="lytB_ispH"/>
    <property type="match status" value="1"/>
</dbReference>
<comment type="catalytic activity">
    <reaction evidence="5">
        <text>dimethylallyl diphosphate + 2 oxidized [2Fe-2S]-[ferredoxin] + H2O = (2E)-4-hydroxy-3-methylbut-2-enyl diphosphate + 2 reduced [2Fe-2S]-[ferredoxin] + 2 H(+)</text>
        <dbReference type="Rhea" id="RHEA:24825"/>
        <dbReference type="Rhea" id="RHEA-COMP:10000"/>
        <dbReference type="Rhea" id="RHEA-COMP:10001"/>
        <dbReference type="ChEBI" id="CHEBI:15377"/>
        <dbReference type="ChEBI" id="CHEBI:15378"/>
        <dbReference type="ChEBI" id="CHEBI:33737"/>
        <dbReference type="ChEBI" id="CHEBI:33738"/>
        <dbReference type="ChEBI" id="CHEBI:57623"/>
        <dbReference type="ChEBI" id="CHEBI:128753"/>
        <dbReference type="EC" id="1.17.7.4"/>
    </reaction>
</comment>
<comment type="cofactor">
    <cofactor evidence="5">
        <name>[4Fe-4S] cluster</name>
        <dbReference type="ChEBI" id="CHEBI:49883"/>
    </cofactor>
    <text evidence="5">Binds 1 [4Fe-4S] cluster per subunit.</text>
</comment>
<reference evidence="6" key="1">
    <citation type="journal article" date="2020" name="mSystems">
        <title>Genome- and Community-Level Interaction Insights into Carbon Utilization and Element Cycling Functions of Hydrothermarchaeota in Hydrothermal Sediment.</title>
        <authorList>
            <person name="Zhou Z."/>
            <person name="Liu Y."/>
            <person name="Xu W."/>
            <person name="Pan J."/>
            <person name="Luo Z.H."/>
            <person name="Li M."/>
        </authorList>
    </citation>
    <scope>NUCLEOTIDE SEQUENCE [LARGE SCALE GENOMIC DNA]</scope>
    <source>
        <strain evidence="6">SpSt-914</strain>
    </source>
</reference>
<dbReference type="Gene3D" id="3.40.50.11270">
    <property type="match status" value="1"/>
</dbReference>
<feature type="binding site" evidence="5">
    <location>
        <position position="220"/>
    </location>
    <ligand>
        <name>(2E)-4-hydroxy-3-methylbut-2-enyl diphosphate</name>
        <dbReference type="ChEBI" id="CHEBI:128753"/>
    </ligand>
</feature>
<comment type="caution">
    <text evidence="6">The sequence shown here is derived from an EMBL/GenBank/DDBJ whole genome shotgun (WGS) entry which is preliminary data.</text>
</comment>
<dbReference type="NCBIfam" id="TIGR00216">
    <property type="entry name" value="ispH_lytB"/>
    <property type="match status" value="1"/>
</dbReference>
<feature type="binding site" evidence="5">
    <location>
        <position position="123"/>
    </location>
    <ligand>
        <name>(2E)-4-hydroxy-3-methylbut-2-enyl diphosphate</name>
        <dbReference type="ChEBI" id="CHEBI:128753"/>
    </ligand>
</feature>
<feature type="binding site" evidence="5">
    <location>
        <position position="13"/>
    </location>
    <ligand>
        <name>[4Fe-4S] cluster</name>
        <dbReference type="ChEBI" id="CHEBI:49883"/>
    </ligand>
</feature>
<organism evidence="6">
    <name type="scientific">candidate division WOR-3 bacterium</name>
    <dbReference type="NCBI Taxonomy" id="2052148"/>
    <lineage>
        <taxon>Bacteria</taxon>
        <taxon>Bacteria division WOR-3</taxon>
    </lineage>
</organism>
<feature type="binding site" evidence="5">
    <location>
        <position position="264"/>
    </location>
    <ligand>
        <name>(2E)-4-hydroxy-3-methylbut-2-enyl diphosphate</name>
        <dbReference type="ChEBI" id="CHEBI:128753"/>
    </ligand>
</feature>
<sequence>MPSVLIAQPTGFCSGVERAVRLARTALDKYGRVWTYGELVHNPDVLRELKKEGIRPLRQLATIKNGALVIRAHGCPPAVLTECRARGIEIVDATCPYVRRVQNVAHRLATEGYYVVVVGEKNHPEVRAILAAAGENASVYRARFGKIPNSKKRLAKIGVVAQTTLDRHRLKEAVATLINFGYTEIRVFDTICAEVTARQAATARLAAQVEAVIVVGGKNSANTTRLAEIVRQQGKPVAHITGPAELKPGYWRRFRRVGVVAGASTPASVVAEVARILRNAGTHK</sequence>
<dbReference type="GO" id="GO:0051745">
    <property type="term" value="F:4-hydroxy-3-methylbut-2-enyl diphosphate reductase activity"/>
    <property type="evidence" value="ECO:0007669"/>
    <property type="project" value="UniProtKB-UniRule"/>
</dbReference>
<comment type="caution">
    <text evidence="5">Lacks conserved residue(s) required for the propagation of feature annotation.</text>
</comment>
<protein>
    <recommendedName>
        <fullName evidence="5">4-hydroxy-3-methylbut-2-enyl diphosphate reductase</fullName>
        <shortName evidence="5">HMBPP reductase</shortName>
        <ecNumber evidence="5">1.17.7.4</ecNumber>
    </recommendedName>
</protein>
<comment type="pathway">
    <text evidence="5">Isoprenoid biosynthesis; isopentenyl diphosphate biosynthesis via DXP pathway; isopentenyl diphosphate from 1-deoxy-D-xylulose 5-phosphate: step 6/6.</text>
</comment>
<dbReference type="EMBL" id="DTMZ01000039">
    <property type="protein sequence ID" value="HGD12813.1"/>
    <property type="molecule type" value="Genomic_DNA"/>
</dbReference>